<dbReference type="Gene3D" id="3.40.50.1820">
    <property type="entry name" value="alpha/beta hydrolase"/>
    <property type="match status" value="1"/>
</dbReference>
<comment type="caution">
    <text evidence="3">The sequence shown here is derived from an EMBL/GenBank/DDBJ whole genome shotgun (WGS) entry which is preliminary data.</text>
</comment>
<accession>A0A495QX41</accession>
<name>A0A495QX41_9ACTN</name>
<reference evidence="3 4" key="1">
    <citation type="submission" date="2018-10" db="EMBL/GenBank/DDBJ databases">
        <title>Genomic Encyclopedia of Archaeal and Bacterial Type Strains, Phase II (KMG-II): from individual species to whole genera.</title>
        <authorList>
            <person name="Goeker M."/>
        </authorList>
    </citation>
    <scope>NUCLEOTIDE SEQUENCE [LARGE SCALE GENOMIC DNA]</scope>
    <source>
        <strain evidence="3 4">DSM 43383</strain>
    </source>
</reference>
<organism evidence="3 4">
    <name type="scientific">Actinomadura pelletieri DSM 43383</name>
    <dbReference type="NCBI Taxonomy" id="1120940"/>
    <lineage>
        <taxon>Bacteria</taxon>
        <taxon>Bacillati</taxon>
        <taxon>Actinomycetota</taxon>
        <taxon>Actinomycetes</taxon>
        <taxon>Streptosporangiales</taxon>
        <taxon>Thermomonosporaceae</taxon>
        <taxon>Actinomadura</taxon>
    </lineage>
</organism>
<dbReference type="OrthoDB" id="9801162at2"/>
<feature type="domain" description="AB hydrolase-1" evidence="2">
    <location>
        <begin position="39"/>
        <end position="268"/>
    </location>
</feature>
<evidence type="ECO:0000313" key="3">
    <source>
        <dbReference type="EMBL" id="RKS78759.1"/>
    </source>
</evidence>
<gene>
    <name evidence="3" type="ORF">BZB76_0189</name>
</gene>
<protein>
    <submittedName>
        <fullName evidence="3">Pimeloyl-ACP methyl ester carboxylesterase</fullName>
    </submittedName>
</protein>
<dbReference type="InterPro" id="IPR000073">
    <property type="entry name" value="AB_hydrolase_1"/>
</dbReference>
<keyword evidence="1" id="KW-0378">Hydrolase</keyword>
<dbReference type="GO" id="GO:0016787">
    <property type="term" value="F:hydrolase activity"/>
    <property type="evidence" value="ECO:0007669"/>
    <property type="project" value="UniProtKB-KW"/>
</dbReference>
<dbReference type="PRINTS" id="PR00111">
    <property type="entry name" value="ABHYDROLASE"/>
</dbReference>
<evidence type="ECO:0000259" key="2">
    <source>
        <dbReference type="Pfam" id="PF00561"/>
    </source>
</evidence>
<evidence type="ECO:0000313" key="4">
    <source>
        <dbReference type="Proteomes" id="UP000274601"/>
    </source>
</evidence>
<dbReference type="SUPFAM" id="SSF53474">
    <property type="entry name" value="alpha/beta-Hydrolases"/>
    <property type="match status" value="1"/>
</dbReference>
<dbReference type="RefSeq" id="WP_121432380.1">
    <property type="nucleotide sequence ID" value="NZ_RBWU01000001.1"/>
</dbReference>
<dbReference type="InterPro" id="IPR029058">
    <property type="entry name" value="AB_hydrolase_fold"/>
</dbReference>
<dbReference type="Pfam" id="PF00561">
    <property type="entry name" value="Abhydrolase_1"/>
    <property type="match status" value="1"/>
</dbReference>
<evidence type="ECO:0000256" key="1">
    <source>
        <dbReference type="ARBA" id="ARBA00022801"/>
    </source>
</evidence>
<dbReference type="EMBL" id="RBWU01000001">
    <property type="protein sequence ID" value="RKS78759.1"/>
    <property type="molecule type" value="Genomic_DNA"/>
</dbReference>
<proteinExistence type="predicted"/>
<sequence>MTAESVATAPVSPLGEVRYIQTGSFRTAYYQGGQGQGRPIVLVHGGGAGADSRSNWYGCFELFAAAAETYAMDMVGFGFSDAPDPDGFDYTQDARNRQLIAFIEGLGLGPCVLVGNSMGGATSLGVAMTRPDLVAGLVLMGSGGLTTHISPELGPVVHYDFTVDGMRAIIDVLSNPEFVAPEEQVRYRYELSVKPDVKAAYKATMGWVAKNGLQYPPEDIAKVRTRTLVVNGKQDLVVPIEQAYRFLELLENSTGYLIPNCRHWAMIEYPEIFAREVLDFIADGEN</sequence>
<dbReference type="AlphaFoldDB" id="A0A495QX41"/>
<dbReference type="PANTHER" id="PTHR43798">
    <property type="entry name" value="MONOACYLGLYCEROL LIPASE"/>
    <property type="match status" value="1"/>
</dbReference>
<keyword evidence="4" id="KW-1185">Reference proteome</keyword>
<dbReference type="PANTHER" id="PTHR43798:SF31">
    <property type="entry name" value="AB HYDROLASE SUPERFAMILY PROTEIN YCLE"/>
    <property type="match status" value="1"/>
</dbReference>
<dbReference type="GO" id="GO:0016020">
    <property type="term" value="C:membrane"/>
    <property type="evidence" value="ECO:0007669"/>
    <property type="project" value="TreeGrafter"/>
</dbReference>
<dbReference type="InterPro" id="IPR050266">
    <property type="entry name" value="AB_hydrolase_sf"/>
</dbReference>
<dbReference type="Proteomes" id="UP000274601">
    <property type="component" value="Unassembled WGS sequence"/>
</dbReference>